<sequence length="74" mass="8037">MGASQREPRDLAGLVGGPLPESIENLPDEHKRVLAEALREARRRQARALSEASEKSLSHVPFLLRGAVRKAAGL</sequence>
<evidence type="ECO:0000256" key="1">
    <source>
        <dbReference type="SAM" id="MobiDB-lite"/>
    </source>
</evidence>
<dbReference type="Proteomes" id="UP000249915">
    <property type="component" value="Unassembled WGS sequence"/>
</dbReference>
<gene>
    <name evidence="2" type="ORF">BAY60_10155</name>
</gene>
<feature type="region of interest" description="Disordered" evidence="1">
    <location>
        <begin position="1"/>
        <end position="23"/>
    </location>
</feature>
<dbReference type="AlphaFoldDB" id="A0A2V4BC11"/>
<feature type="compositionally biased region" description="Basic and acidic residues" evidence="1">
    <location>
        <begin position="1"/>
        <end position="10"/>
    </location>
</feature>
<dbReference type="RefSeq" id="WP_112280615.1">
    <property type="nucleotide sequence ID" value="NZ_MASW01000001.1"/>
</dbReference>
<dbReference type="OrthoDB" id="3699287at2"/>
<proteinExistence type="predicted"/>
<accession>A0A2V4BC11</accession>
<evidence type="ECO:0000313" key="3">
    <source>
        <dbReference type="Proteomes" id="UP000249915"/>
    </source>
</evidence>
<dbReference type="EMBL" id="MASW01000001">
    <property type="protein sequence ID" value="PXY32591.1"/>
    <property type="molecule type" value="Genomic_DNA"/>
</dbReference>
<comment type="caution">
    <text evidence="2">The sequence shown here is derived from an EMBL/GenBank/DDBJ whole genome shotgun (WGS) entry which is preliminary data.</text>
</comment>
<name>A0A2V4BC11_9PSEU</name>
<evidence type="ECO:0000313" key="2">
    <source>
        <dbReference type="EMBL" id="PXY32591.1"/>
    </source>
</evidence>
<reference evidence="2 3" key="1">
    <citation type="submission" date="2016-07" db="EMBL/GenBank/DDBJ databases">
        <title>Draft genome sequence of Prauserella muralis DSM 45305, isolated from a mould-covered wall in an indoor environment.</title>
        <authorList>
            <person name="Ruckert C."/>
            <person name="Albersmeier A."/>
            <person name="Jiang C.-L."/>
            <person name="Jiang Y."/>
            <person name="Kalinowski J."/>
            <person name="Schneider O."/>
            <person name="Winkler A."/>
            <person name="Zotchev S.B."/>
        </authorList>
    </citation>
    <scope>NUCLEOTIDE SEQUENCE [LARGE SCALE GENOMIC DNA]</scope>
    <source>
        <strain evidence="2 3">DSM 45305</strain>
    </source>
</reference>
<protein>
    <submittedName>
        <fullName evidence="2">Uncharacterized protein</fullName>
    </submittedName>
</protein>
<keyword evidence="3" id="KW-1185">Reference proteome</keyword>
<organism evidence="2 3">
    <name type="scientific">Prauserella muralis</name>
    <dbReference type="NCBI Taxonomy" id="588067"/>
    <lineage>
        <taxon>Bacteria</taxon>
        <taxon>Bacillati</taxon>
        <taxon>Actinomycetota</taxon>
        <taxon>Actinomycetes</taxon>
        <taxon>Pseudonocardiales</taxon>
        <taxon>Pseudonocardiaceae</taxon>
        <taxon>Prauserella</taxon>
    </lineage>
</organism>